<reference evidence="1 2" key="1">
    <citation type="submission" date="2018-06" db="EMBL/GenBank/DDBJ databases">
        <title>Lujinxingia sediminis gen. nov. sp. nov., a new facultative anaerobic member of the class Deltaproteobacteria, and proposal of Lujinxingaceae fam. nov.</title>
        <authorList>
            <person name="Guo L.-Y."/>
            <person name="Li C.-M."/>
            <person name="Wang S."/>
            <person name="Du Z.-J."/>
        </authorList>
    </citation>
    <scope>NUCLEOTIDE SEQUENCE [LARGE SCALE GENOMIC DNA]</scope>
    <source>
        <strain evidence="1 2">FA350</strain>
    </source>
</reference>
<dbReference type="KEGG" id="bsed:DN745_03195"/>
<gene>
    <name evidence="1" type="ORF">DN745_03195</name>
</gene>
<dbReference type="AlphaFoldDB" id="A0A2Z4FHH1"/>
<keyword evidence="2" id="KW-1185">Reference proteome</keyword>
<dbReference type="CDD" id="cd21471">
    <property type="entry name" value="CrtC-like"/>
    <property type="match status" value="1"/>
</dbReference>
<name>A0A2Z4FHH1_9DELT</name>
<proteinExistence type="predicted"/>
<organism evidence="1 2">
    <name type="scientific">Bradymonas sediminis</name>
    <dbReference type="NCBI Taxonomy" id="1548548"/>
    <lineage>
        <taxon>Bacteria</taxon>
        <taxon>Deltaproteobacteria</taxon>
        <taxon>Bradymonadales</taxon>
        <taxon>Bradymonadaceae</taxon>
        <taxon>Bradymonas</taxon>
    </lineage>
</organism>
<dbReference type="RefSeq" id="WP_111332114.1">
    <property type="nucleotide sequence ID" value="NZ_CP030032.1"/>
</dbReference>
<dbReference type="OrthoDB" id="5491608at2"/>
<sequence>MISIGNEPRTLDHQCLDAPGGFLWWYVDLIDARGNGLVLIWSFGLPFLPGYAHAARAGRAQAAGERPSLNVAVYKGGKLDCYLLQEYTPAQVEWEPEGGSWRFGKTRIHTRIEGDQRVVDVALDCPMPAGAGRLTGSVRVQGRAPKLEAKIPENVVSPAGFERDHAWIPLAVPARGEAKLRCGEVRYEFSGRAYHDCNVGARPLHDLGINHWLWGRAAFENKRAETIERVYYALWPEGTKPQRSPEGARCFGLEFHPDGRVEHVENLRIELLEERRNLGGVVWWPHFALYRTEEAEPWMVVTQKSAVDSGPFYMRHITENQHGDGARAVGFNEVICPERVDLSRHRPLVSMRVHHADESSDAAAKDDKNSIWLPLFTGPRRGRVRRLGRQAVVALLGRGEA</sequence>
<dbReference type="EMBL" id="CP030032">
    <property type="protein sequence ID" value="AWV88403.1"/>
    <property type="molecule type" value="Genomic_DNA"/>
</dbReference>
<evidence type="ECO:0000313" key="2">
    <source>
        <dbReference type="Proteomes" id="UP000249799"/>
    </source>
</evidence>
<dbReference type="SUPFAM" id="SSF159245">
    <property type="entry name" value="AttH-like"/>
    <property type="match status" value="1"/>
</dbReference>
<protein>
    <submittedName>
        <fullName evidence="1">Uncharacterized protein</fullName>
    </submittedName>
</protein>
<evidence type="ECO:0000313" key="1">
    <source>
        <dbReference type="EMBL" id="AWV88403.1"/>
    </source>
</evidence>
<accession>A0A2Z4FHH1</accession>
<dbReference type="Proteomes" id="UP000249799">
    <property type="component" value="Chromosome"/>
</dbReference>